<keyword evidence="3 7" id="KW-0812">Transmembrane</keyword>
<keyword evidence="9" id="KW-1185">Reference proteome</keyword>
<dbReference type="InterPro" id="IPR007599">
    <property type="entry name" value="DER1"/>
</dbReference>
<name>A0A0A8LAE0_9SACH</name>
<feature type="transmembrane region" description="Helical" evidence="7">
    <location>
        <begin position="93"/>
        <end position="113"/>
    </location>
</feature>
<organism evidence="8 9">
    <name type="scientific">Kluyveromyces dobzhanskii CBS 2104</name>
    <dbReference type="NCBI Taxonomy" id="1427455"/>
    <lineage>
        <taxon>Eukaryota</taxon>
        <taxon>Fungi</taxon>
        <taxon>Dikarya</taxon>
        <taxon>Ascomycota</taxon>
        <taxon>Saccharomycotina</taxon>
        <taxon>Saccharomycetes</taxon>
        <taxon>Saccharomycetales</taxon>
        <taxon>Saccharomycetaceae</taxon>
        <taxon>Kluyveromyces</taxon>
    </lineage>
</organism>
<dbReference type="OrthoDB" id="1716531at2759"/>
<evidence type="ECO:0000256" key="4">
    <source>
        <dbReference type="ARBA" id="ARBA00022824"/>
    </source>
</evidence>
<dbReference type="GO" id="GO:0005789">
    <property type="term" value="C:endoplasmic reticulum membrane"/>
    <property type="evidence" value="ECO:0007669"/>
    <property type="project" value="UniProtKB-SubCell"/>
</dbReference>
<dbReference type="AlphaFoldDB" id="A0A0A8LAE0"/>
<keyword evidence="5 7" id="KW-1133">Transmembrane helix</keyword>
<evidence type="ECO:0000256" key="2">
    <source>
        <dbReference type="ARBA" id="ARBA00008917"/>
    </source>
</evidence>
<keyword evidence="6 7" id="KW-0472">Membrane</keyword>
<evidence type="ECO:0000313" key="9">
    <source>
        <dbReference type="Proteomes" id="UP000031516"/>
    </source>
</evidence>
<dbReference type="PANTHER" id="PTHR11009">
    <property type="entry name" value="DER1-LIKE PROTEIN, DERLIN"/>
    <property type="match status" value="1"/>
</dbReference>
<dbReference type="GO" id="GO:0006950">
    <property type="term" value="P:response to stress"/>
    <property type="evidence" value="ECO:0007669"/>
    <property type="project" value="UniProtKB-ARBA"/>
</dbReference>
<feature type="transmembrane region" description="Helical" evidence="7">
    <location>
        <begin position="12"/>
        <end position="31"/>
    </location>
</feature>
<reference evidence="8 9" key="1">
    <citation type="submission" date="2014-03" db="EMBL/GenBank/DDBJ databases">
        <title>The genome of Kluyveromyces dobzhanskii.</title>
        <authorList>
            <person name="Nystedt B."/>
            <person name="Astrom S."/>
        </authorList>
    </citation>
    <scope>NUCLEOTIDE SEQUENCE [LARGE SCALE GENOMIC DNA]</scope>
    <source>
        <strain evidence="8 9">CBS 2104</strain>
    </source>
</reference>
<protein>
    <recommendedName>
        <fullName evidence="7">Derlin</fullName>
    </recommendedName>
</protein>
<evidence type="ECO:0000256" key="3">
    <source>
        <dbReference type="ARBA" id="ARBA00022692"/>
    </source>
</evidence>
<dbReference type="EMBL" id="CCBQ010000043">
    <property type="protein sequence ID" value="CDO95140.1"/>
    <property type="molecule type" value="Genomic_DNA"/>
</dbReference>
<comment type="caution">
    <text evidence="7">Lacks conserved residue(s) required for the propagation of feature annotation.</text>
</comment>
<gene>
    <name evidence="8" type="ORF">KLDO_g3387</name>
</gene>
<comment type="function">
    <text evidence="7">May be involved in the degradation of misfolded endoplasmic reticulum (ER) luminal proteins.</text>
</comment>
<keyword evidence="4 7" id="KW-0256">Endoplasmic reticulum</keyword>
<dbReference type="Pfam" id="PF04511">
    <property type="entry name" value="DER1"/>
    <property type="match status" value="1"/>
</dbReference>
<evidence type="ECO:0000256" key="1">
    <source>
        <dbReference type="ARBA" id="ARBA00004477"/>
    </source>
</evidence>
<feature type="transmembrane region" description="Helical" evidence="7">
    <location>
        <begin position="133"/>
        <end position="156"/>
    </location>
</feature>
<accession>A0A0A8LAE0</accession>
<comment type="caution">
    <text evidence="8">The sequence shown here is derived from an EMBL/GenBank/DDBJ whole genome shotgun (WGS) entry which is preliminary data.</text>
</comment>
<proteinExistence type="inferred from homology"/>
<dbReference type="Proteomes" id="UP000031516">
    <property type="component" value="Unassembled WGS sequence"/>
</dbReference>
<comment type="similarity">
    <text evidence="2 7">Belongs to the derlin family.</text>
</comment>
<evidence type="ECO:0000256" key="7">
    <source>
        <dbReference type="RuleBase" id="RU363059"/>
    </source>
</evidence>
<evidence type="ECO:0000313" key="8">
    <source>
        <dbReference type="EMBL" id="CDO95140.1"/>
    </source>
</evidence>
<evidence type="ECO:0000256" key="5">
    <source>
        <dbReference type="ARBA" id="ARBA00022989"/>
    </source>
</evidence>
<sequence length="190" mass="21676">MDLLGDIPIFTRCWGTGIILLNFALWCDFLTVYDVVYSWDAVYNRKQYLRLIYGVFYIKLSPELLMNAFVSLSSLQQIEQSTADKRKLALKILFLYVSIVVCIGYTDLPVLSIGEVMGMNMWYYSSKKSNNPAILLVNAAVDQIWIPLSLVSFMYLTGILKLAQAFSLVLPGHMLYFIDEAMSKTYGINM</sequence>
<comment type="subcellular location">
    <subcellularLocation>
        <location evidence="1 7">Endoplasmic reticulum membrane</location>
        <topology evidence="1 7">Multi-pass membrane protein</topology>
    </subcellularLocation>
</comment>
<evidence type="ECO:0000256" key="6">
    <source>
        <dbReference type="ARBA" id="ARBA00023136"/>
    </source>
</evidence>